<dbReference type="AlphaFoldDB" id="A0A075H545"/>
<sequence length="61" mass="6946">MSEMYNGYKGLAIIMMAKPNSDMEGTICKNCQRAINDHLPEELEECVRILELQKLKDGDLT</sequence>
<protein>
    <submittedName>
        <fullName evidence="1">Uncharacterized protein</fullName>
    </submittedName>
</protein>
<name>A0A075H545_9ARCH</name>
<proteinExistence type="predicted"/>
<reference evidence="1" key="1">
    <citation type="journal article" date="2014" name="Genome Biol. Evol.">
        <title>Pangenome evidence for extensive interdomain horizontal transfer affecting lineage core and shell genes in uncultured planktonic thaumarchaeota and euryarchaeota.</title>
        <authorList>
            <person name="Deschamps P."/>
            <person name="Zivanovic Y."/>
            <person name="Moreira D."/>
            <person name="Rodriguez-Valera F."/>
            <person name="Lopez-Garcia P."/>
        </authorList>
    </citation>
    <scope>NUCLEOTIDE SEQUENCE</scope>
</reference>
<evidence type="ECO:0000313" key="1">
    <source>
        <dbReference type="EMBL" id="AIF09028.1"/>
    </source>
</evidence>
<dbReference type="EMBL" id="KF900850">
    <property type="protein sequence ID" value="AIF09028.1"/>
    <property type="molecule type" value="Genomic_DNA"/>
</dbReference>
<organism evidence="1">
    <name type="scientific">uncultured marine thaumarchaeote KM3_34_C02</name>
    <dbReference type="NCBI Taxonomy" id="1456129"/>
    <lineage>
        <taxon>Archaea</taxon>
        <taxon>Nitrososphaerota</taxon>
        <taxon>environmental samples</taxon>
    </lineage>
</organism>
<accession>A0A075H545</accession>